<name>A0AAW9HX14_9ACTO</name>
<accession>A0AAW9HX14</accession>
<dbReference type="EMBL" id="JAWNGC010000008">
    <property type="protein sequence ID" value="MDY5155429.1"/>
    <property type="molecule type" value="Genomic_DNA"/>
</dbReference>
<sequence length="46" mass="5138">MSHKDVQLIILKIFVDIHEESHGCVLLDTGGHMDSLSYVVDVSKVE</sequence>
<organism evidence="1 2">
    <name type="scientific">Actinotignum urinale</name>
    <dbReference type="NCBI Taxonomy" id="190146"/>
    <lineage>
        <taxon>Bacteria</taxon>
        <taxon>Bacillati</taxon>
        <taxon>Actinomycetota</taxon>
        <taxon>Actinomycetes</taxon>
        <taxon>Actinomycetales</taxon>
        <taxon>Actinomycetaceae</taxon>
        <taxon>Actinotignum</taxon>
    </lineage>
</organism>
<comment type="caution">
    <text evidence="1">The sequence shown here is derived from an EMBL/GenBank/DDBJ whole genome shotgun (WGS) entry which is preliminary data.</text>
</comment>
<evidence type="ECO:0000313" key="1">
    <source>
        <dbReference type="EMBL" id="MDY5155429.1"/>
    </source>
</evidence>
<evidence type="ECO:0000313" key="2">
    <source>
        <dbReference type="Proteomes" id="UP001281731"/>
    </source>
</evidence>
<dbReference type="AlphaFoldDB" id="A0AAW9HX14"/>
<dbReference type="Proteomes" id="UP001281731">
    <property type="component" value="Unassembled WGS sequence"/>
</dbReference>
<gene>
    <name evidence="1" type="ORF">R6G80_06810</name>
</gene>
<reference evidence="1" key="1">
    <citation type="submission" date="2023-10" db="EMBL/GenBank/DDBJ databases">
        <title>Whole Genome based description of the genera Actinobaculum and Actinotignum reveals a complex phylogenetic relationship within the species included in the genus Actinotignum.</title>
        <authorList>
            <person name="Jensen C.S."/>
            <person name="Dargis R."/>
            <person name="Kemp M."/>
            <person name="Christensen J.J."/>
        </authorList>
    </citation>
    <scope>NUCLEOTIDE SEQUENCE</scope>
    <source>
        <strain evidence="1">SLA_B511</strain>
    </source>
</reference>
<protein>
    <submittedName>
        <fullName evidence="1">Uncharacterized protein</fullName>
    </submittedName>
</protein>
<dbReference type="RefSeq" id="WP_308806900.1">
    <property type="nucleotide sequence ID" value="NZ_CAMYCL010000018.1"/>
</dbReference>
<proteinExistence type="predicted"/>